<comment type="caution">
    <text evidence="2">The sequence shown here is derived from an EMBL/GenBank/DDBJ whole genome shotgun (WGS) entry which is preliminary data.</text>
</comment>
<accession>A0A9N8EVR3</accession>
<evidence type="ECO:0000313" key="2">
    <source>
        <dbReference type="EMBL" id="CAB9526456.1"/>
    </source>
</evidence>
<gene>
    <name evidence="2" type="ORF">SEMRO_1831_G300390.1</name>
</gene>
<keyword evidence="3" id="KW-1185">Reference proteome</keyword>
<protein>
    <submittedName>
        <fullName evidence="2">Uncharacterized protein</fullName>
    </submittedName>
</protein>
<dbReference type="Proteomes" id="UP001153069">
    <property type="component" value="Unassembled WGS sequence"/>
</dbReference>
<reference evidence="2" key="1">
    <citation type="submission" date="2020-06" db="EMBL/GenBank/DDBJ databases">
        <authorList>
            <consortium name="Plant Systems Biology data submission"/>
        </authorList>
    </citation>
    <scope>NUCLEOTIDE SEQUENCE</scope>
    <source>
        <strain evidence="2">D6</strain>
    </source>
</reference>
<sequence length="406" mass="44575">MKSNTIVLFLPLIVAAVKADDHHCEKDGVIYPVGARIQNSEWSGCEGDDNRIAVTGFDICSGVNSSPSWRGDDDRLECADDEHCVVTMDGEEGRQAQCLPVPRTCDRDGVTYNIGDRIRAQQEDHCAGYYTAVTAYEVCTDLGNNNVDWRADDDLASCGIGKVCNQESASCVGVQCEDNVIIYNYDDRVDLPAYCDGDIVAATYKQREEVNGVGSFEIFEDLGQTSNCGHSGEQCVEQGGAAVCEFVPPPTCEMDGSVYNVGDRIRAPAEDFCNDGYSAVIVHQVCYNFGNKDADWDFQQEDVFCRGGTLCNEDTAQSEDVQCEDNDGIFYGFDDRVQLPSYCDGVYAVTAYKQCEINTARWVWEEYADTFTRCGDGEHCVEEGGVASCQQDLAKKAKIVAFCDGE</sequence>
<keyword evidence="1" id="KW-0732">Signal</keyword>
<dbReference type="AlphaFoldDB" id="A0A9N8EVR3"/>
<evidence type="ECO:0000313" key="3">
    <source>
        <dbReference type="Proteomes" id="UP001153069"/>
    </source>
</evidence>
<name>A0A9N8EVR3_9STRA</name>
<feature type="signal peptide" evidence="1">
    <location>
        <begin position="1"/>
        <end position="19"/>
    </location>
</feature>
<proteinExistence type="predicted"/>
<dbReference type="EMBL" id="CAICTM010001829">
    <property type="protein sequence ID" value="CAB9526456.1"/>
    <property type="molecule type" value="Genomic_DNA"/>
</dbReference>
<organism evidence="2 3">
    <name type="scientific">Seminavis robusta</name>
    <dbReference type="NCBI Taxonomy" id="568900"/>
    <lineage>
        <taxon>Eukaryota</taxon>
        <taxon>Sar</taxon>
        <taxon>Stramenopiles</taxon>
        <taxon>Ochrophyta</taxon>
        <taxon>Bacillariophyta</taxon>
        <taxon>Bacillariophyceae</taxon>
        <taxon>Bacillariophycidae</taxon>
        <taxon>Naviculales</taxon>
        <taxon>Naviculaceae</taxon>
        <taxon>Seminavis</taxon>
    </lineage>
</organism>
<feature type="chain" id="PRO_5040114071" evidence="1">
    <location>
        <begin position="20"/>
        <end position="406"/>
    </location>
</feature>
<evidence type="ECO:0000256" key="1">
    <source>
        <dbReference type="SAM" id="SignalP"/>
    </source>
</evidence>